<protein>
    <submittedName>
        <fullName evidence="1">Uncharacterized protein</fullName>
    </submittedName>
</protein>
<dbReference type="AlphaFoldDB" id="A0A0F9QVQ1"/>
<name>A0A0F9QVQ1_9ZZZZ</name>
<proteinExistence type="predicted"/>
<reference evidence="1" key="1">
    <citation type="journal article" date="2015" name="Nature">
        <title>Complex archaea that bridge the gap between prokaryotes and eukaryotes.</title>
        <authorList>
            <person name="Spang A."/>
            <person name="Saw J.H."/>
            <person name="Jorgensen S.L."/>
            <person name="Zaremba-Niedzwiedzka K."/>
            <person name="Martijn J."/>
            <person name="Lind A.E."/>
            <person name="van Eijk R."/>
            <person name="Schleper C."/>
            <person name="Guy L."/>
            <person name="Ettema T.J."/>
        </authorList>
    </citation>
    <scope>NUCLEOTIDE SEQUENCE</scope>
</reference>
<evidence type="ECO:0000313" key="1">
    <source>
        <dbReference type="EMBL" id="KKN48405.1"/>
    </source>
</evidence>
<gene>
    <name evidence="1" type="ORF">LCGC14_0653520</name>
</gene>
<comment type="caution">
    <text evidence="1">The sequence shown here is derived from an EMBL/GenBank/DDBJ whole genome shotgun (WGS) entry which is preliminary data.</text>
</comment>
<accession>A0A0F9QVQ1</accession>
<dbReference type="EMBL" id="LAZR01001224">
    <property type="protein sequence ID" value="KKN48405.1"/>
    <property type="molecule type" value="Genomic_DNA"/>
</dbReference>
<sequence length="67" mass="7477">MEVSERIKELQKSLANATVDSINRTVLQNQLILFGAEIVDALRVTRQEAWGEGYQAGLDWAENSKGD</sequence>
<organism evidence="1">
    <name type="scientific">marine sediment metagenome</name>
    <dbReference type="NCBI Taxonomy" id="412755"/>
    <lineage>
        <taxon>unclassified sequences</taxon>
        <taxon>metagenomes</taxon>
        <taxon>ecological metagenomes</taxon>
    </lineage>
</organism>